<feature type="transmembrane region" description="Helical" evidence="4">
    <location>
        <begin position="1089"/>
        <end position="1111"/>
    </location>
</feature>
<evidence type="ECO:0000313" key="6">
    <source>
        <dbReference type="Proteomes" id="UP000215902"/>
    </source>
</evidence>
<feature type="transmembrane region" description="Helical" evidence="4">
    <location>
        <begin position="1015"/>
        <end position="1033"/>
    </location>
</feature>
<feature type="region of interest" description="Disordered" evidence="3">
    <location>
        <begin position="729"/>
        <end position="762"/>
    </location>
</feature>
<keyword evidence="4" id="KW-1133">Transmembrane helix</keyword>
<organism evidence="5 6">
    <name type="scientific">Macrostomum lignano</name>
    <dbReference type="NCBI Taxonomy" id="282301"/>
    <lineage>
        <taxon>Eukaryota</taxon>
        <taxon>Metazoa</taxon>
        <taxon>Spiralia</taxon>
        <taxon>Lophotrochozoa</taxon>
        <taxon>Platyhelminthes</taxon>
        <taxon>Rhabditophora</taxon>
        <taxon>Macrostomorpha</taxon>
        <taxon>Macrostomida</taxon>
        <taxon>Macrostomidae</taxon>
        <taxon>Macrostomum</taxon>
    </lineage>
</organism>
<proteinExistence type="predicted"/>
<dbReference type="PANTHER" id="PTHR13800:SF12">
    <property type="entry name" value="TRANSIENT RECEPTOR POTENTIAL CATION CHANNEL SUBFAMILY M MEMBER-LIKE 2"/>
    <property type="match status" value="1"/>
</dbReference>
<keyword evidence="6" id="KW-1185">Reference proteome</keyword>
<feature type="repeat" description="ANK" evidence="1">
    <location>
        <begin position="626"/>
        <end position="653"/>
    </location>
</feature>
<feature type="transmembrane region" description="Helical" evidence="4">
    <location>
        <begin position="1243"/>
        <end position="1264"/>
    </location>
</feature>
<dbReference type="PROSITE" id="PS50088">
    <property type="entry name" value="ANK_REPEAT"/>
    <property type="match status" value="1"/>
</dbReference>
<feature type="transmembrane region" description="Helical" evidence="4">
    <location>
        <begin position="1165"/>
        <end position="1185"/>
    </location>
</feature>
<evidence type="ECO:0000313" key="5">
    <source>
        <dbReference type="EMBL" id="PAA87928.1"/>
    </source>
</evidence>
<evidence type="ECO:0000256" key="3">
    <source>
        <dbReference type="SAM" id="MobiDB-lite"/>
    </source>
</evidence>
<dbReference type="Pfam" id="PF00023">
    <property type="entry name" value="Ank"/>
    <property type="match status" value="1"/>
</dbReference>
<dbReference type="InterPro" id="IPR036770">
    <property type="entry name" value="Ankyrin_rpt-contain_sf"/>
</dbReference>
<feature type="coiled-coil region" evidence="2">
    <location>
        <begin position="1377"/>
        <end position="1436"/>
    </location>
</feature>
<accession>A0A267GPI0</accession>
<name>A0A267GPI0_9PLAT</name>
<sequence>MDTELGSAASMAARSDVDAGSDVESPMDPELCSAASVATDTDTDANSDTVITMDYNVYKAFLKRDLSKVKQVTEKFGLQRCLAARTAKNESILVAAALNTANPKVFRWLISIVEDKQQFFARDNDGYSAISIAFSELDLYTLQQVTEKLGLQQCLAHKTAKNESVLLRAAFNTANPKVFLWLISIVEDKQQFFVREDSGESAVSIAFLKLDLDTLQQVTEKLGLQQCLAHKTAKNQSVLLRAAFNTANPKVFQWLISIVEDKQQFFVREDSGESAVSIAFFKLDLYTLQQMTEKFGLQQCLAHKTAKNQSVLLRAALNTANPKVFLWLIPIVEDKQQFFARDDSGESAVSIAFLKLDLDTLQQVTEKLGLQQCLDHKTAKNQSVLLRAAANTANPAVFQWLISIVEDKQQFLIRDFDDDTAIHFAFSHQNLTALHSLIEKIGWKDCLSIANHRQRTQFYLSALNCTQPDVFQWLWDRVKNEDRHALVDICETDSEGNSMLHAVFRNLNRFCDSDRLALLINRIQCLVDNGVDPAAENKQKHNCLFASISSETNLRDVLNALSKSPLAKVFKNLQKNSEGLHVTHVFCLKYELPVIADELFRLCGLSSEELLDVRVTTGPFKEAKCLHFACECGNKENIKYLLRHGAKLEAETAAGQTCVDFACNKETLEVLVELADDIKELPKEKTFTIRELLKLVDVAKRALKLPDKQSARNYLTQFNDFSLKASIEDDRSPALRKSQEDGDKRNERKQGRENGIMPNSEESPEVRMLLRAFELDSAEMLRGLISLGFAIDEIDDQFHKHIVSQIRKQQPGSKSPIIATLLQFFPEQDKNLKALELMEYAVLLEKPKLLNDLMLLPQFDIISQTLRLLIYLKPKVRSSKSETMQKVQLRALNVVVNILDHLYANGDEDERKNLFDYLTGSFCVSDKQADAGPRFLPPIESVSRPAKKPSNEVDKEFVSVMHLVKTLDCDDLFATDCISNLVDQHWKKPPPLPWSSFPHCCTGKRPANTTVWQRYIIHVVAFLLFLLYFAWYVTDFSRIQQSPAPDIILLSYALSFTLQEINDFLNNVSRKEVTIFGRHRRVPGYFTDLFNYFDMTGLLLMWAGLVLKLLGELSDSSLLRSSQVVLSASFLILGFRSVSLLSYFKVTGPKINMLKSLLFQDLLPFILILLVLVYSFGVFFFNLLFPAFSDSKDAQALTKVFTVPVSLAFGIFENAQFESCSSSNLATGESCADEAGNKAYNGILVFVYLLLVNIVMWNLLIALFSRTVTELASRAEVLWRKNLFELLREFAEVSPVPPPLSFLHYAWKLLVRCRCGRRCGKVGPDGSEPWWKNKKDFSGYPEGYKRFLISQAKRLREHRPRLQRPVERHKGDTDVLKAHVENQALDLRLDNDRIEAQWNGKAEAIEMRQLNIEQQLSQMTNTLNQIQQQIQRLSDSARE</sequence>
<dbReference type="Gene3D" id="1.25.40.20">
    <property type="entry name" value="Ankyrin repeat-containing domain"/>
    <property type="match status" value="3"/>
</dbReference>
<keyword evidence="2" id="KW-0175">Coiled coil</keyword>
<dbReference type="Proteomes" id="UP000215902">
    <property type="component" value="Unassembled WGS sequence"/>
</dbReference>
<dbReference type="InterPro" id="IPR050927">
    <property type="entry name" value="TRPM"/>
</dbReference>
<keyword evidence="4" id="KW-0812">Transmembrane</keyword>
<keyword evidence="4" id="KW-0472">Membrane</keyword>
<dbReference type="SUPFAM" id="SSF48403">
    <property type="entry name" value="Ankyrin repeat"/>
    <property type="match status" value="1"/>
</dbReference>
<reference evidence="5 6" key="1">
    <citation type="submission" date="2017-06" db="EMBL/GenBank/DDBJ databases">
        <title>A platform for efficient transgenesis in Macrostomum lignano, a flatworm model organism for stem cell research.</title>
        <authorList>
            <person name="Berezikov E."/>
        </authorList>
    </citation>
    <scope>NUCLEOTIDE SEQUENCE [LARGE SCALE GENOMIC DNA]</scope>
    <source>
        <strain evidence="5">DV1</strain>
        <tissue evidence="5">Whole organism</tissue>
    </source>
</reference>
<dbReference type="GO" id="GO:0005886">
    <property type="term" value="C:plasma membrane"/>
    <property type="evidence" value="ECO:0007669"/>
    <property type="project" value="TreeGrafter"/>
</dbReference>
<feature type="transmembrane region" description="Helical" evidence="4">
    <location>
        <begin position="1123"/>
        <end position="1144"/>
    </location>
</feature>
<keyword evidence="1" id="KW-0040">ANK repeat</keyword>
<evidence type="ECO:0000256" key="1">
    <source>
        <dbReference type="PROSITE-ProRule" id="PRU00023"/>
    </source>
</evidence>
<dbReference type="EMBL" id="NIVC01000211">
    <property type="protein sequence ID" value="PAA87928.1"/>
    <property type="molecule type" value="Genomic_DNA"/>
</dbReference>
<protein>
    <submittedName>
        <fullName evidence="5">Uncharacterized protein</fullName>
    </submittedName>
</protein>
<gene>
    <name evidence="5" type="ORF">BOX15_Mlig006735g1</name>
</gene>
<dbReference type="PANTHER" id="PTHR13800">
    <property type="entry name" value="TRANSIENT RECEPTOR POTENTIAL CATION CHANNEL, SUBFAMILY M, MEMBER 6"/>
    <property type="match status" value="1"/>
</dbReference>
<feature type="compositionally biased region" description="Basic and acidic residues" evidence="3">
    <location>
        <begin position="729"/>
        <end position="752"/>
    </location>
</feature>
<feature type="region of interest" description="Disordered" evidence="3">
    <location>
        <begin position="1"/>
        <end position="25"/>
    </location>
</feature>
<evidence type="ECO:0000256" key="4">
    <source>
        <dbReference type="SAM" id="Phobius"/>
    </source>
</evidence>
<evidence type="ECO:0000256" key="2">
    <source>
        <dbReference type="SAM" id="Coils"/>
    </source>
</evidence>
<dbReference type="SMART" id="SM00248">
    <property type="entry name" value="ANK"/>
    <property type="match status" value="5"/>
</dbReference>
<comment type="caution">
    <text evidence="5">The sequence shown here is derived from an EMBL/GenBank/DDBJ whole genome shotgun (WGS) entry which is preliminary data.</text>
</comment>
<dbReference type="GO" id="GO:0099604">
    <property type="term" value="F:ligand-gated calcium channel activity"/>
    <property type="evidence" value="ECO:0007669"/>
    <property type="project" value="TreeGrafter"/>
</dbReference>
<dbReference type="InterPro" id="IPR002110">
    <property type="entry name" value="Ankyrin_rpt"/>
</dbReference>